<feature type="compositionally biased region" description="Basic and acidic residues" evidence="1">
    <location>
        <begin position="23"/>
        <end position="34"/>
    </location>
</feature>
<organism evidence="2">
    <name type="scientific">Arundo donax</name>
    <name type="common">Giant reed</name>
    <name type="synonym">Donax arundinaceus</name>
    <dbReference type="NCBI Taxonomy" id="35708"/>
    <lineage>
        <taxon>Eukaryota</taxon>
        <taxon>Viridiplantae</taxon>
        <taxon>Streptophyta</taxon>
        <taxon>Embryophyta</taxon>
        <taxon>Tracheophyta</taxon>
        <taxon>Spermatophyta</taxon>
        <taxon>Magnoliopsida</taxon>
        <taxon>Liliopsida</taxon>
        <taxon>Poales</taxon>
        <taxon>Poaceae</taxon>
        <taxon>PACMAD clade</taxon>
        <taxon>Arundinoideae</taxon>
        <taxon>Arundineae</taxon>
        <taxon>Arundo</taxon>
    </lineage>
</organism>
<evidence type="ECO:0000313" key="2">
    <source>
        <dbReference type="EMBL" id="JAD23257.1"/>
    </source>
</evidence>
<proteinExistence type="predicted"/>
<sequence length="92" mass="9831">MLGAGRSDRATALAGARPQASGDSRKKEGEGRWRELRRRGGGGGRRRPRWRKVARDRRGGGGARAQRGGGNGVRVEEEEMEGVGGWASFGQG</sequence>
<protein>
    <submittedName>
        <fullName evidence="2">Uncharacterized protein</fullName>
    </submittedName>
</protein>
<feature type="compositionally biased region" description="Basic residues" evidence="1">
    <location>
        <begin position="35"/>
        <end position="55"/>
    </location>
</feature>
<reference evidence="2" key="1">
    <citation type="submission" date="2014-09" db="EMBL/GenBank/DDBJ databases">
        <authorList>
            <person name="Magalhaes I.L.F."/>
            <person name="Oliveira U."/>
            <person name="Santos F.R."/>
            <person name="Vidigal T.H.D.A."/>
            <person name="Brescovit A.D."/>
            <person name="Santos A.J."/>
        </authorList>
    </citation>
    <scope>NUCLEOTIDE SEQUENCE</scope>
    <source>
        <tissue evidence="2">Shoot tissue taken approximately 20 cm above the soil surface</tissue>
    </source>
</reference>
<feature type="region of interest" description="Disordered" evidence="1">
    <location>
        <begin position="1"/>
        <end position="92"/>
    </location>
</feature>
<reference evidence="2" key="2">
    <citation type="journal article" date="2015" name="Data Brief">
        <title>Shoot transcriptome of the giant reed, Arundo donax.</title>
        <authorList>
            <person name="Barrero R.A."/>
            <person name="Guerrero F.D."/>
            <person name="Moolhuijzen P."/>
            <person name="Goolsby J.A."/>
            <person name="Tidwell J."/>
            <person name="Bellgard S.E."/>
            <person name="Bellgard M.I."/>
        </authorList>
    </citation>
    <scope>NUCLEOTIDE SEQUENCE</scope>
    <source>
        <tissue evidence="2">Shoot tissue taken approximately 20 cm above the soil surface</tissue>
    </source>
</reference>
<accession>A0A0A8YL66</accession>
<name>A0A0A8YL66_ARUDO</name>
<feature type="compositionally biased region" description="Gly residues" evidence="1">
    <location>
        <begin position="82"/>
        <end position="92"/>
    </location>
</feature>
<evidence type="ECO:0000256" key="1">
    <source>
        <dbReference type="SAM" id="MobiDB-lite"/>
    </source>
</evidence>
<feature type="compositionally biased region" description="Gly residues" evidence="1">
    <location>
        <begin position="60"/>
        <end position="72"/>
    </location>
</feature>
<dbReference type="EMBL" id="GBRH01274638">
    <property type="protein sequence ID" value="JAD23257.1"/>
    <property type="molecule type" value="Transcribed_RNA"/>
</dbReference>
<dbReference type="AlphaFoldDB" id="A0A0A8YL66"/>